<gene>
    <name evidence="2" type="ORF">IFK94_02160</name>
</gene>
<feature type="signal peptide" evidence="1">
    <location>
        <begin position="1"/>
        <end position="20"/>
    </location>
</feature>
<name>A0A8J7C246_9BACT</name>
<keyword evidence="1" id="KW-0732">Signal</keyword>
<dbReference type="Gene3D" id="3.20.20.80">
    <property type="entry name" value="Glycosidases"/>
    <property type="match status" value="1"/>
</dbReference>
<dbReference type="Gene3D" id="2.50.20.10">
    <property type="entry name" value="Lipoprotein localisation LolA/LolB/LppX"/>
    <property type="match status" value="1"/>
</dbReference>
<proteinExistence type="predicted"/>
<feature type="chain" id="PRO_5035166019" evidence="1">
    <location>
        <begin position="21"/>
        <end position="1031"/>
    </location>
</feature>
<dbReference type="InterPro" id="IPR017853">
    <property type="entry name" value="GH"/>
</dbReference>
<evidence type="ECO:0000313" key="2">
    <source>
        <dbReference type="EMBL" id="MBD3866901.1"/>
    </source>
</evidence>
<evidence type="ECO:0000313" key="3">
    <source>
        <dbReference type="Proteomes" id="UP000648239"/>
    </source>
</evidence>
<protein>
    <submittedName>
        <fullName evidence="2">Uncharacterized protein</fullName>
    </submittedName>
</protein>
<evidence type="ECO:0000256" key="1">
    <source>
        <dbReference type="SAM" id="SignalP"/>
    </source>
</evidence>
<organism evidence="2 3">
    <name type="scientific">Candidatus Polarisedimenticola svalbardensis</name>
    <dbReference type="NCBI Taxonomy" id="2886004"/>
    <lineage>
        <taxon>Bacteria</taxon>
        <taxon>Pseudomonadati</taxon>
        <taxon>Acidobacteriota</taxon>
        <taxon>Candidatus Polarisedimenticolia</taxon>
        <taxon>Candidatus Polarisedimenticolales</taxon>
        <taxon>Candidatus Polarisedimenticolaceae</taxon>
        <taxon>Candidatus Polarisedimenticola</taxon>
    </lineage>
</organism>
<reference evidence="2 3" key="1">
    <citation type="submission" date="2020-08" db="EMBL/GenBank/DDBJ databases">
        <title>Acidobacteriota in marine sediments use diverse sulfur dissimilation pathways.</title>
        <authorList>
            <person name="Wasmund K."/>
        </authorList>
    </citation>
    <scope>NUCLEOTIDE SEQUENCE [LARGE SCALE GENOMIC DNA]</scope>
    <source>
        <strain evidence="2">MAG AM4</strain>
    </source>
</reference>
<sequence>MFKRCLSVLLMVAGSLLATAATPAQTPPEDLPSLGWIDQESVPVLPVSLMARLTADWEEIEVEPGSYDWARISRRIDELKQAGALVSLCLDGSHPAYLAGGEAPTPLVEGSVEAWLRFVRDAVRRLGDRVAVYEVLDLPSGDGTRDGVPAEIYAYVLKQTALAIRAEAERTGIPIPAIAQGAVDSGRIDWQQELWRNESAPYVDIVPVRFGGGDGTAAGETIRKLIPESLAYPPAPALWARFESGIAGEGKPGRLALPLVALFNGAALAFTDLPADDAGKDTAIRWLAGTAATLAGGYAPAPMEATSLKYVEGEGDPEGGVVAKFFSDETFQALVVYELSAGGDQDRKAWLELPSSFVRNPYILDPVTGRRLRTTTADPPGGGPGRQVKITPADYPLLLEYQAGVATPGFELDTEELQVDRGRELSAQEIIARHQAVQQVQDDYIERWTAAARVDYHFKFAQGGSNIDVSIKSNYFWARGEEMEWEQTEYMVNGTRVPWKKFPEIPLIQPEKVITLPMDLTLDRTYRYRLAGRDRVQGREAWILAFEPEYPDPKQPLYRGRVWIDREKFVRLKVSLVQNNLEAPVLTNEERDLYSQVTSGDGRELWMMSTIHGQQVWTAGGRNFMVQREVFFESYDINPDPLTFLAARESAYRSVNQMLQDTDEGFRYLERQEDGTRTVKSEMDTSQLFAAAGLFKDNGLDNIVPLAGADYFDYDLFGKGIQANVFFAGVFLNATATDPDLFGSRVDLTLNLQGSALKFDDKVFDGDQELVAERIRTRRQGVSLQAGVPLGKFAKLNVIGRMGFVEYDQEDEAEAFRAGLPVGLEFVLPPDHTVSSASVEFIYNRRGYTFSAEQTRFRRSEWGAWGLYDPVAGEFIDPQTTVGPERYDRWEASVNKEWFLPKFQKIRAEITYLDGNDLDRFSQYETSFFGRTRLSGFSGSGVRFDQGRILRAGYSFNVLDILQLDATVQSAWVKNALLDDTSRNFTGAGLSLNTPGPWKTYFILNYGRAISADIPELDDQQEFMLTVLKLF</sequence>
<comment type="caution">
    <text evidence="2">The sequence shown here is derived from an EMBL/GenBank/DDBJ whole genome shotgun (WGS) entry which is preliminary data.</text>
</comment>
<dbReference type="Proteomes" id="UP000648239">
    <property type="component" value="Unassembled WGS sequence"/>
</dbReference>
<dbReference type="EMBL" id="JACXWD010000003">
    <property type="protein sequence ID" value="MBD3866901.1"/>
    <property type="molecule type" value="Genomic_DNA"/>
</dbReference>
<accession>A0A8J7C246</accession>
<dbReference type="AlphaFoldDB" id="A0A8J7C246"/>
<dbReference type="SUPFAM" id="SSF51445">
    <property type="entry name" value="(Trans)glycosidases"/>
    <property type="match status" value="1"/>
</dbReference>